<dbReference type="InterPro" id="IPR016162">
    <property type="entry name" value="Ald_DH_N"/>
</dbReference>
<keyword evidence="5" id="KW-1185">Reference proteome</keyword>
<dbReference type="PANTHER" id="PTHR42804">
    <property type="entry name" value="ALDEHYDE DEHYDROGENASE"/>
    <property type="match status" value="1"/>
</dbReference>
<gene>
    <name evidence="4" type="ORF">GCM10023321_49370</name>
</gene>
<feature type="domain" description="Aldehyde dehydrogenase" evidence="3">
    <location>
        <begin position="5"/>
        <end position="124"/>
    </location>
</feature>
<protein>
    <recommendedName>
        <fullName evidence="3">Aldehyde dehydrogenase domain-containing protein</fullName>
    </recommendedName>
</protein>
<dbReference type="Gene3D" id="3.40.309.10">
    <property type="entry name" value="Aldehyde Dehydrogenase, Chain A, domain 2"/>
    <property type="match status" value="1"/>
</dbReference>
<dbReference type="Pfam" id="PF00171">
    <property type="entry name" value="Aldedh"/>
    <property type="match status" value="1"/>
</dbReference>
<evidence type="ECO:0000256" key="2">
    <source>
        <dbReference type="ARBA" id="ARBA00023002"/>
    </source>
</evidence>
<comment type="similarity">
    <text evidence="1">Belongs to the aldehyde dehydrogenase family.</text>
</comment>
<name>A0ABP9QJM0_9PSEU</name>
<dbReference type="SUPFAM" id="SSF53720">
    <property type="entry name" value="ALDH-like"/>
    <property type="match status" value="1"/>
</dbReference>
<dbReference type="RefSeq" id="WP_345703113.1">
    <property type="nucleotide sequence ID" value="NZ_BAABJP010000029.1"/>
</dbReference>
<organism evidence="4 5">
    <name type="scientific">Pseudonocardia eucalypti</name>
    <dbReference type="NCBI Taxonomy" id="648755"/>
    <lineage>
        <taxon>Bacteria</taxon>
        <taxon>Bacillati</taxon>
        <taxon>Actinomycetota</taxon>
        <taxon>Actinomycetes</taxon>
        <taxon>Pseudonocardiales</taxon>
        <taxon>Pseudonocardiaceae</taxon>
        <taxon>Pseudonocardia</taxon>
    </lineage>
</organism>
<accession>A0ABP9QJM0</accession>
<dbReference type="Gene3D" id="3.40.605.10">
    <property type="entry name" value="Aldehyde Dehydrogenase, Chain A, domain 1"/>
    <property type="match status" value="1"/>
</dbReference>
<dbReference type="InterPro" id="IPR015590">
    <property type="entry name" value="Aldehyde_DH_dom"/>
</dbReference>
<proteinExistence type="inferred from homology"/>
<dbReference type="InterPro" id="IPR016163">
    <property type="entry name" value="Ald_DH_C"/>
</dbReference>
<dbReference type="EMBL" id="BAABJP010000029">
    <property type="protein sequence ID" value="GAA5163065.1"/>
    <property type="molecule type" value="Genomic_DNA"/>
</dbReference>
<dbReference type="Proteomes" id="UP001428817">
    <property type="component" value="Unassembled WGS sequence"/>
</dbReference>
<evidence type="ECO:0000256" key="1">
    <source>
        <dbReference type="ARBA" id="ARBA00009986"/>
    </source>
</evidence>
<comment type="caution">
    <text evidence="4">The sequence shown here is derived from an EMBL/GenBank/DDBJ whole genome shotgun (WGS) entry which is preliminary data.</text>
</comment>
<evidence type="ECO:0000259" key="3">
    <source>
        <dbReference type="Pfam" id="PF00171"/>
    </source>
</evidence>
<dbReference type="PANTHER" id="PTHR42804:SF1">
    <property type="entry name" value="ALDEHYDE DEHYDROGENASE-RELATED"/>
    <property type="match status" value="1"/>
</dbReference>
<keyword evidence="2" id="KW-0560">Oxidoreductase</keyword>
<sequence length="128" mass="13757">MPDPAGSSAGYFMSPIILTDVDPTWRVAREEVFGPVLVVIPWRRRAEVVAMANDSHYGLAAYVWCRDIGMALRTAHAIDSGWVQVNRGLGQLPGLTYGGFKESGLGAECSSEAAIAAYTRIKTVTVGL</sequence>
<reference evidence="5" key="1">
    <citation type="journal article" date="2019" name="Int. J. Syst. Evol. Microbiol.">
        <title>The Global Catalogue of Microorganisms (GCM) 10K type strain sequencing project: providing services to taxonomists for standard genome sequencing and annotation.</title>
        <authorList>
            <consortium name="The Broad Institute Genomics Platform"/>
            <consortium name="The Broad Institute Genome Sequencing Center for Infectious Disease"/>
            <person name="Wu L."/>
            <person name="Ma J."/>
        </authorList>
    </citation>
    <scope>NUCLEOTIDE SEQUENCE [LARGE SCALE GENOMIC DNA]</scope>
    <source>
        <strain evidence="5">JCM 18303</strain>
    </source>
</reference>
<evidence type="ECO:0000313" key="5">
    <source>
        <dbReference type="Proteomes" id="UP001428817"/>
    </source>
</evidence>
<dbReference type="InterPro" id="IPR016161">
    <property type="entry name" value="Ald_DH/histidinol_DH"/>
</dbReference>
<evidence type="ECO:0000313" key="4">
    <source>
        <dbReference type="EMBL" id="GAA5163065.1"/>
    </source>
</evidence>